<dbReference type="PANTHER" id="PTHR15032:SF4">
    <property type="entry name" value="N-ACYL-PHOSPHATIDYLETHANOLAMINE-HYDROLYZING PHOSPHOLIPASE D"/>
    <property type="match status" value="1"/>
</dbReference>
<proteinExistence type="predicted"/>
<feature type="non-terminal residue" evidence="2">
    <location>
        <position position="84"/>
    </location>
</feature>
<dbReference type="PANTHER" id="PTHR15032">
    <property type="entry name" value="N-ACYL-PHOSPHATIDYLETHANOLAMINE-HYDROLYZING PHOSPHOLIPASE D"/>
    <property type="match status" value="1"/>
</dbReference>
<dbReference type="EMBL" id="JAUEPT010000107">
    <property type="protein sequence ID" value="KAK0431779.1"/>
    <property type="molecule type" value="Genomic_DNA"/>
</dbReference>
<keyword evidence="3" id="KW-1185">Reference proteome</keyword>
<dbReference type="Pfam" id="PF12706">
    <property type="entry name" value="Lactamase_B_2"/>
    <property type="match status" value="1"/>
</dbReference>
<dbReference type="GO" id="GO:0070290">
    <property type="term" value="F:N-acylphosphatidylethanolamine-specific phospholipase D activity"/>
    <property type="evidence" value="ECO:0007669"/>
    <property type="project" value="TreeGrafter"/>
</dbReference>
<reference evidence="2" key="1">
    <citation type="submission" date="2023-06" db="EMBL/GenBank/DDBJ databases">
        <authorList>
            <consortium name="Lawrence Berkeley National Laboratory"/>
            <person name="Ahrendt S."/>
            <person name="Sahu N."/>
            <person name="Indic B."/>
            <person name="Wong-Bajracharya J."/>
            <person name="Merenyi Z."/>
            <person name="Ke H.-M."/>
            <person name="Monk M."/>
            <person name="Kocsube S."/>
            <person name="Drula E."/>
            <person name="Lipzen A."/>
            <person name="Balint B."/>
            <person name="Henrissat B."/>
            <person name="Andreopoulos B."/>
            <person name="Martin F.M."/>
            <person name="Harder C.B."/>
            <person name="Rigling D."/>
            <person name="Ford K.L."/>
            <person name="Foster G.D."/>
            <person name="Pangilinan J."/>
            <person name="Papanicolaou A."/>
            <person name="Barry K."/>
            <person name="LaButti K."/>
            <person name="Viragh M."/>
            <person name="Koriabine M."/>
            <person name="Yan M."/>
            <person name="Riley R."/>
            <person name="Champramary S."/>
            <person name="Plett K.L."/>
            <person name="Tsai I.J."/>
            <person name="Slot J."/>
            <person name="Sipos G."/>
            <person name="Plett J."/>
            <person name="Nagy L.G."/>
            <person name="Grigoriev I.V."/>
        </authorList>
    </citation>
    <scope>NUCLEOTIDE SEQUENCE</scope>
    <source>
        <strain evidence="2">FPL87.14</strain>
    </source>
</reference>
<dbReference type="Proteomes" id="UP001175226">
    <property type="component" value="Unassembled WGS sequence"/>
</dbReference>
<protein>
    <recommendedName>
        <fullName evidence="1">Metallo-beta-lactamase domain-containing protein</fullName>
    </recommendedName>
</protein>
<feature type="domain" description="Metallo-beta-lactamase" evidence="1">
    <location>
        <begin position="21"/>
        <end position="78"/>
    </location>
</feature>
<evidence type="ECO:0000313" key="3">
    <source>
        <dbReference type="Proteomes" id="UP001175226"/>
    </source>
</evidence>
<dbReference type="GO" id="GO:0005737">
    <property type="term" value="C:cytoplasm"/>
    <property type="evidence" value="ECO:0007669"/>
    <property type="project" value="TreeGrafter"/>
</dbReference>
<evidence type="ECO:0000313" key="2">
    <source>
        <dbReference type="EMBL" id="KAK0431779.1"/>
    </source>
</evidence>
<sequence>LGHACFLVELTFVGSSGRGAWVLFDPVFSDRCSPSQFLVPKRYTEPPCKIKDISEVDWTVISYSHYDHLDNHTLSTIFKGTRAP</sequence>
<dbReference type="GO" id="GO:0070292">
    <property type="term" value="P:N-acylphosphatidylethanolamine metabolic process"/>
    <property type="evidence" value="ECO:0007669"/>
    <property type="project" value="TreeGrafter"/>
</dbReference>
<dbReference type="InterPro" id="IPR001279">
    <property type="entry name" value="Metallo-B-lactamas"/>
</dbReference>
<name>A0AA39MFF3_9AGAR</name>
<dbReference type="SUPFAM" id="SSF56281">
    <property type="entry name" value="Metallo-hydrolase/oxidoreductase"/>
    <property type="match status" value="1"/>
</dbReference>
<comment type="caution">
    <text evidence="2">The sequence shown here is derived from an EMBL/GenBank/DDBJ whole genome shotgun (WGS) entry which is preliminary data.</text>
</comment>
<dbReference type="AlphaFoldDB" id="A0AA39MFF3"/>
<feature type="non-terminal residue" evidence="2">
    <location>
        <position position="1"/>
    </location>
</feature>
<organism evidence="2 3">
    <name type="scientific">Armillaria borealis</name>
    <dbReference type="NCBI Taxonomy" id="47425"/>
    <lineage>
        <taxon>Eukaryota</taxon>
        <taxon>Fungi</taxon>
        <taxon>Dikarya</taxon>
        <taxon>Basidiomycota</taxon>
        <taxon>Agaricomycotina</taxon>
        <taxon>Agaricomycetes</taxon>
        <taxon>Agaricomycetidae</taxon>
        <taxon>Agaricales</taxon>
        <taxon>Marasmiineae</taxon>
        <taxon>Physalacriaceae</taxon>
        <taxon>Armillaria</taxon>
    </lineage>
</organism>
<evidence type="ECO:0000259" key="1">
    <source>
        <dbReference type="Pfam" id="PF12706"/>
    </source>
</evidence>
<dbReference type="GO" id="GO:0070291">
    <property type="term" value="P:N-acylethanolamine metabolic process"/>
    <property type="evidence" value="ECO:0007669"/>
    <property type="project" value="TreeGrafter"/>
</dbReference>
<gene>
    <name evidence="2" type="ORF">EV421DRAFT_1666149</name>
</gene>
<accession>A0AA39MFF3</accession>
<dbReference type="InterPro" id="IPR036866">
    <property type="entry name" value="RibonucZ/Hydroxyglut_hydro"/>
</dbReference>
<dbReference type="Gene3D" id="3.60.15.10">
    <property type="entry name" value="Ribonuclease Z/Hydroxyacylglutathione hydrolase-like"/>
    <property type="match status" value="1"/>
</dbReference>